<evidence type="ECO:0000313" key="2">
    <source>
        <dbReference type="Proteomes" id="UP001501459"/>
    </source>
</evidence>
<accession>A0ABN0ZCE9</accession>
<dbReference type="Proteomes" id="UP001501459">
    <property type="component" value="Unassembled WGS sequence"/>
</dbReference>
<sequence>MSTFIRQVVRNKLKRLTTDEILQYAHNYHFSVTRNQAEAITDYLQEHTVDPFSPHSREKMLQELARITDQHTADKAQKLFEKMIQSYGLEHLFQ</sequence>
<comment type="caution">
    <text evidence="1">The sequence shown here is derived from an EMBL/GenBank/DDBJ whole genome shotgun (WGS) entry which is preliminary data.</text>
</comment>
<evidence type="ECO:0000313" key="1">
    <source>
        <dbReference type="EMBL" id="GAA0443212.1"/>
    </source>
</evidence>
<reference evidence="1 2" key="1">
    <citation type="journal article" date="2019" name="Int. J. Syst. Evol. Microbiol.">
        <title>The Global Catalogue of Microorganisms (GCM) 10K type strain sequencing project: providing services to taxonomists for standard genome sequencing and annotation.</title>
        <authorList>
            <consortium name="The Broad Institute Genomics Platform"/>
            <consortium name="The Broad Institute Genome Sequencing Center for Infectious Disease"/>
            <person name="Wu L."/>
            <person name="Ma J."/>
        </authorList>
    </citation>
    <scope>NUCLEOTIDE SEQUENCE [LARGE SCALE GENOMIC DNA]</scope>
    <source>
        <strain evidence="1 2">JCM 12149</strain>
    </source>
</reference>
<dbReference type="Pfam" id="PF11116">
    <property type="entry name" value="DUF2624"/>
    <property type="match status" value="1"/>
</dbReference>
<dbReference type="EMBL" id="BAAADM010000054">
    <property type="protein sequence ID" value="GAA0443212.1"/>
    <property type="molecule type" value="Genomic_DNA"/>
</dbReference>
<organism evidence="1 2">
    <name type="scientific">Lentibacillus halophilus</name>
    <dbReference type="NCBI Taxonomy" id="295065"/>
    <lineage>
        <taxon>Bacteria</taxon>
        <taxon>Bacillati</taxon>
        <taxon>Bacillota</taxon>
        <taxon>Bacilli</taxon>
        <taxon>Bacillales</taxon>
        <taxon>Bacillaceae</taxon>
        <taxon>Lentibacillus</taxon>
    </lineage>
</organism>
<dbReference type="InterPro" id="IPR020277">
    <property type="entry name" value="DUF2624"/>
</dbReference>
<proteinExistence type="predicted"/>
<name>A0ABN0ZCE9_9BACI</name>
<dbReference type="RefSeq" id="WP_343752811.1">
    <property type="nucleotide sequence ID" value="NZ_BAAADM010000054.1"/>
</dbReference>
<keyword evidence="2" id="KW-1185">Reference proteome</keyword>
<evidence type="ECO:0008006" key="3">
    <source>
        <dbReference type="Google" id="ProtNLM"/>
    </source>
</evidence>
<gene>
    <name evidence="1" type="ORF">GCM10008983_20500</name>
</gene>
<protein>
    <recommendedName>
        <fullName evidence="3">DUF2624 domain-containing protein</fullName>
    </recommendedName>
</protein>